<feature type="domain" description="Peptidase S53" evidence="9">
    <location>
        <begin position="214"/>
        <end position="589"/>
    </location>
</feature>
<dbReference type="PROSITE" id="PS00138">
    <property type="entry name" value="SUBTILASE_SER"/>
    <property type="match status" value="1"/>
</dbReference>
<dbReference type="Pfam" id="PF00082">
    <property type="entry name" value="Peptidase_S8"/>
    <property type="match status" value="1"/>
</dbReference>
<dbReference type="PANTHER" id="PTHR14218">
    <property type="entry name" value="PROTEASE S8 TRIPEPTIDYL PEPTIDASE I CLN2"/>
    <property type="match status" value="1"/>
</dbReference>
<dbReference type="VEuPathDB" id="AmoebaDB:ACA1_109090"/>
<feature type="binding site" evidence="7">
    <location>
        <position position="567"/>
    </location>
    <ligand>
        <name>Ca(2+)</name>
        <dbReference type="ChEBI" id="CHEBI:29108"/>
    </ligand>
</feature>
<evidence type="ECO:0000256" key="4">
    <source>
        <dbReference type="ARBA" id="ARBA00022825"/>
    </source>
</evidence>
<dbReference type="GO" id="GO:0004252">
    <property type="term" value="F:serine-type endopeptidase activity"/>
    <property type="evidence" value="ECO:0007669"/>
    <property type="project" value="UniProtKB-UniRule"/>
</dbReference>
<keyword evidence="2 7" id="KW-0479">Metal-binding</keyword>
<dbReference type="EMBL" id="KB008174">
    <property type="protein sequence ID" value="ELR10819.1"/>
    <property type="molecule type" value="Genomic_DNA"/>
</dbReference>
<evidence type="ECO:0000313" key="10">
    <source>
        <dbReference type="EMBL" id="ELR10819.1"/>
    </source>
</evidence>
<dbReference type="RefSeq" id="XP_004332832.1">
    <property type="nucleotide sequence ID" value="XM_004332784.1"/>
</dbReference>
<comment type="cofactor">
    <cofactor evidence="7">
        <name>Ca(2+)</name>
        <dbReference type="ChEBI" id="CHEBI:29108"/>
    </cofactor>
    <text evidence="7">Binds 1 Ca(2+) ion per subunit.</text>
</comment>
<feature type="signal peptide" evidence="8">
    <location>
        <begin position="1"/>
        <end position="22"/>
    </location>
</feature>
<dbReference type="SUPFAM" id="SSF52743">
    <property type="entry name" value="Subtilisin-like"/>
    <property type="match status" value="1"/>
</dbReference>
<dbReference type="SUPFAM" id="SSF54897">
    <property type="entry name" value="Protease propeptides/inhibitors"/>
    <property type="match status" value="1"/>
</dbReference>
<keyword evidence="1 7" id="KW-0645">Protease</keyword>
<dbReference type="STRING" id="1257118.L8GD80"/>
<gene>
    <name evidence="10" type="ORF">ACA1_109090</name>
</gene>
<dbReference type="InterPro" id="IPR000209">
    <property type="entry name" value="Peptidase_S8/S53_dom"/>
</dbReference>
<evidence type="ECO:0000256" key="7">
    <source>
        <dbReference type="PROSITE-ProRule" id="PRU01032"/>
    </source>
</evidence>
<organism evidence="10 11">
    <name type="scientific">Acanthamoeba castellanii (strain ATCC 30010 / Neff)</name>
    <dbReference type="NCBI Taxonomy" id="1257118"/>
    <lineage>
        <taxon>Eukaryota</taxon>
        <taxon>Amoebozoa</taxon>
        <taxon>Discosea</taxon>
        <taxon>Longamoebia</taxon>
        <taxon>Centramoebida</taxon>
        <taxon>Acanthamoebidae</taxon>
        <taxon>Acanthamoeba</taxon>
    </lineage>
</organism>
<evidence type="ECO:0000256" key="2">
    <source>
        <dbReference type="ARBA" id="ARBA00022723"/>
    </source>
</evidence>
<keyword evidence="6" id="KW-0865">Zymogen</keyword>
<dbReference type="GeneID" id="14911213"/>
<dbReference type="InterPro" id="IPR015366">
    <property type="entry name" value="S53_propep"/>
</dbReference>
<feature type="binding site" evidence="7">
    <location>
        <position position="540"/>
    </location>
    <ligand>
        <name>Ca(2+)</name>
        <dbReference type="ChEBI" id="CHEBI:29108"/>
    </ligand>
</feature>
<dbReference type="GO" id="GO:0008240">
    <property type="term" value="F:tripeptidyl-peptidase activity"/>
    <property type="evidence" value="ECO:0007669"/>
    <property type="project" value="TreeGrafter"/>
</dbReference>
<dbReference type="InterPro" id="IPR050819">
    <property type="entry name" value="Tripeptidyl-peptidase_I"/>
</dbReference>
<keyword evidence="3 7" id="KW-0378">Hydrolase</keyword>
<dbReference type="GO" id="GO:0006508">
    <property type="term" value="P:proteolysis"/>
    <property type="evidence" value="ECO:0007669"/>
    <property type="project" value="UniProtKB-KW"/>
</dbReference>
<reference evidence="10 11" key="1">
    <citation type="journal article" date="2013" name="Genome Biol.">
        <title>Genome of Acanthamoeba castellanii highlights extensive lateral gene transfer and early evolution of tyrosine kinase signaling.</title>
        <authorList>
            <person name="Clarke M."/>
            <person name="Lohan A.J."/>
            <person name="Liu B."/>
            <person name="Lagkouvardos I."/>
            <person name="Roy S."/>
            <person name="Zafar N."/>
            <person name="Bertelli C."/>
            <person name="Schilde C."/>
            <person name="Kianianmomeni A."/>
            <person name="Burglin T.R."/>
            <person name="Frech C."/>
            <person name="Turcotte B."/>
            <person name="Kopec K.O."/>
            <person name="Synnott J.M."/>
            <person name="Choo C."/>
            <person name="Paponov I."/>
            <person name="Finkler A."/>
            <person name="Soon Heng Tan C."/>
            <person name="Hutchins A.P."/>
            <person name="Weinmeier T."/>
            <person name="Rattei T."/>
            <person name="Chu J.S."/>
            <person name="Gimenez G."/>
            <person name="Irimia M."/>
            <person name="Rigden D.J."/>
            <person name="Fitzpatrick D.A."/>
            <person name="Lorenzo-Morales J."/>
            <person name="Bateman A."/>
            <person name="Chiu C.H."/>
            <person name="Tang P."/>
            <person name="Hegemann P."/>
            <person name="Fromm H."/>
            <person name="Raoult D."/>
            <person name="Greub G."/>
            <person name="Miranda-Saavedra D."/>
            <person name="Chen N."/>
            <person name="Nash P."/>
            <person name="Ginger M.L."/>
            <person name="Horn M."/>
            <person name="Schaap P."/>
            <person name="Caler L."/>
            <person name="Loftus B."/>
        </authorList>
    </citation>
    <scope>NUCLEOTIDE SEQUENCE [LARGE SCALE GENOMIC DNA]</scope>
    <source>
        <strain evidence="10 11">Neff</strain>
    </source>
</reference>
<dbReference type="CDD" id="cd04056">
    <property type="entry name" value="Peptidases_S53"/>
    <property type="match status" value="1"/>
</dbReference>
<dbReference type="Gene3D" id="3.40.50.200">
    <property type="entry name" value="Peptidase S8/S53 domain"/>
    <property type="match status" value="1"/>
</dbReference>
<dbReference type="InterPro" id="IPR036852">
    <property type="entry name" value="Peptidase_S8/S53_dom_sf"/>
</dbReference>
<protein>
    <submittedName>
        <fullName evidence="10">Prokumamolisin, putative</fullName>
    </submittedName>
</protein>
<feature type="binding site" evidence="7">
    <location>
        <position position="569"/>
    </location>
    <ligand>
        <name>Ca(2+)</name>
        <dbReference type="ChEBI" id="CHEBI:29108"/>
    </ligand>
</feature>
<evidence type="ECO:0000256" key="5">
    <source>
        <dbReference type="ARBA" id="ARBA00022837"/>
    </source>
</evidence>
<feature type="active site" description="Charge relay system" evidence="7">
    <location>
        <position position="290"/>
    </location>
</feature>
<feature type="chain" id="PRO_5003989972" evidence="8">
    <location>
        <begin position="23"/>
        <end position="589"/>
    </location>
</feature>
<keyword evidence="5 7" id="KW-0106">Calcium</keyword>
<name>L8GD80_ACACF</name>
<dbReference type="InterPro" id="IPR030400">
    <property type="entry name" value="Sedolisin_dom"/>
</dbReference>
<evidence type="ECO:0000313" key="11">
    <source>
        <dbReference type="Proteomes" id="UP000011083"/>
    </source>
</evidence>
<feature type="active site" description="Charge relay system" evidence="7">
    <location>
        <position position="286"/>
    </location>
</feature>
<evidence type="ECO:0000256" key="1">
    <source>
        <dbReference type="ARBA" id="ARBA00022670"/>
    </source>
</evidence>
<sequence>MKSSHLAAAVLAVVFALHCALATRPAFTTVEAPAATLCAFRGACPRGDWALLSRSAADELHSVTIAVKLRANAEAVCDALLMEVSTPGSRKAGLHYTHEQVGQLLSDFEHTRTVEQWLRAHSIEHQTTANGDFIHVTASVAKLEQLLHAQFHEFSSKALDFTVRRTSSISLPANVAASIDFITNTIRFPNIKAHYAMMTPSGAQHSARQSSSGNVTPQTIYQFYGVTNTTVTRPVGQSVFETGQNFSPSDLASFQKQYGLVQNPVKTVIGSNDGWVCYWSPDSCAEASLDVQYMMAMAQNAPTTFWSMDSTSQDPFYDWIIALAGTANPPLVHSISYGSIATEDSKTDMTRFNTETCKLGLKGVTITVSSGDDGVANYEARSDSSQCGFNPSFPATCPYVTAVGATMGPEFGQPEVACTSNNGGLITTGGGFSVFFPRPSYQDAAIKQYLTTAPNLPPSSMYNTAGRGYPDVALLGHNYQVVIGGGTYTVSGTSASSPVFAGFVTLINNYRASIGKGPVGFINPALYQFAAQKKPVFNDITVGENNCCAGSPGSQVCCQYGFNATAGWDPLTGLGSVRFPQLLQALAQI</sequence>
<dbReference type="Proteomes" id="UP000011083">
    <property type="component" value="Unassembled WGS sequence"/>
</dbReference>
<keyword evidence="11" id="KW-1185">Reference proteome</keyword>
<dbReference type="CDD" id="cd11377">
    <property type="entry name" value="Pro-peptidase_S53"/>
    <property type="match status" value="1"/>
</dbReference>
<dbReference type="PROSITE" id="PS51695">
    <property type="entry name" value="SEDOLISIN"/>
    <property type="match status" value="1"/>
</dbReference>
<keyword evidence="8" id="KW-0732">Signal</keyword>
<dbReference type="InterPro" id="IPR023828">
    <property type="entry name" value="Peptidase_S8_Ser-AS"/>
</dbReference>
<evidence type="ECO:0000256" key="8">
    <source>
        <dbReference type="SAM" id="SignalP"/>
    </source>
</evidence>
<evidence type="ECO:0000256" key="6">
    <source>
        <dbReference type="ARBA" id="ARBA00023145"/>
    </source>
</evidence>
<dbReference type="OrthoDB" id="14633at2759"/>
<dbReference type="OMA" id="WFPKLKD"/>
<dbReference type="PANTHER" id="PTHR14218:SF15">
    <property type="entry name" value="TRIPEPTIDYL-PEPTIDASE 1"/>
    <property type="match status" value="1"/>
</dbReference>
<dbReference type="SMART" id="SM00944">
    <property type="entry name" value="Pro-kuma_activ"/>
    <property type="match status" value="1"/>
</dbReference>
<dbReference type="Pfam" id="PF09286">
    <property type="entry name" value="Pro-kuma_activ"/>
    <property type="match status" value="1"/>
</dbReference>
<dbReference type="GO" id="GO:0046872">
    <property type="term" value="F:metal ion binding"/>
    <property type="evidence" value="ECO:0007669"/>
    <property type="project" value="UniProtKB-UniRule"/>
</dbReference>
<feature type="binding site" evidence="7">
    <location>
        <position position="539"/>
    </location>
    <ligand>
        <name>Ca(2+)</name>
        <dbReference type="ChEBI" id="CHEBI:29108"/>
    </ligand>
</feature>
<evidence type="ECO:0000256" key="3">
    <source>
        <dbReference type="ARBA" id="ARBA00022801"/>
    </source>
</evidence>
<proteinExistence type="predicted"/>
<keyword evidence="4 7" id="KW-0720">Serine protease</keyword>
<accession>L8GD80</accession>
<evidence type="ECO:0000259" key="9">
    <source>
        <dbReference type="PROSITE" id="PS51695"/>
    </source>
</evidence>
<dbReference type="KEGG" id="acan:ACA1_109090"/>
<dbReference type="AlphaFoldDB" id="L8GD80"/>
<feature type="active site" description="Charge relay system" evidence="7">
    <location>
        <position position="494"/>
    </location>
</feature>